<proteinExistence type="predicted"/>
<sequence length="278" mass="31611">MAGDADMSESESEEIAKKGENIPDKIYKCCAKVCKNVVCTNCYGLYYVSCAKRMKNVKFVNDQVICCTGVLSNPAVQGNVETSKLLMEIEYLKQINDELRERNNDLKLNNALLLEKANQEKKLLENQTKLSEKVQYLESVIEKKVNTDNINEIDNQRSNQGQMGVRKRNLKECNSASVTVSATRATQNLLSKTTEQTTKPNLEMNNGNNESALTQEKSNMDYNTSLKANSSLLNEQDWTWRPTQIRTSYATELRTVRKLKSSKQRKWIYIGRIAGKQV</sequence>
<feature type="coiled-coil region" evidence="1">
    <location>
        <begin position="89"/>
        <end position="134"/>
    </location>
</feature>
<accession>A0AAW1U7N2</accession>
<name>A0AAW1U7N2_9CUCU</name>
<protein>
    <submittedName>
        <fullName evidence="2">Uncharacterized protein</fullName>
    </submittedName>
</protein>
<dbReference type="AlphaFoldDB" id="A0AAW1U7N2"/>
<evidence type="ECO:0000313" key="2">
    <source>
        <dbReference type="EMBL" id="KAK9876257.1"/>
    </source>
</evidence>
<evidence type="ECO:0000313" key="3">
    <source>
        <dbReference type="Proteomes" id="UP001431783"/>
    </source>
</evidence>
<organism evidence="2 3">
    <name type="scientific">Henosepilachna vigintioctopunctata</name>
    <dbReference type="NCBI Taxonomy" id="420089"/>
    <lineage>
        <taxon>Eukaryota</taxon>
        <taxon>Metazoa</taxon>
        <taxon>Ecdysozoa</taxon>
        <taxon>Arthropoda</taxon>
        <taxon>Hexapoda</taxon>
        <taxon>Insecta</taxon>
        <taxon>Pterygota</taxon>
        <taxon>Neoptera</taxon>
        <taxon>Endopterygota</taxon>
        <taxon>Coleoptera</taxon>
        <taxon>Polyphaga</taxon>
        <taxon>Cucujiformia</taxon>
        <taxon>Coccinelloidea</taxon>
        <taxon>Coccinellidae</taxon>
        <taxon>Epilachninae</taxon>
        <taxon>Epilachnini</taxon>
        <taxon>Henosepilachna</taxon>
    </lineage>
</organism>
<keyword evidence="1" id="KW-0175">Coiled coil</keyword>
<keyword evidence="3" id="KW-1185">Reference proteome</keyword>
<reference evidence="2 3" key="1">
    <citation type="submission" date="2023-03" db="EMBL/GenBank/DDBJ databases">
        <title>Genome insight into feeding habits of ladybird beetles.</title>
        <authorList>
            <person name="Li H.-S."/>
            <person name="Huang Y.-H."/>
            <person name="Pang H."/>
        </authorList>
    </citation>
    <scope>NUCLEOTIDE SEQUENCE [LARGE SCALE GENOMIC DNA]</scope>
    <source>
        <strain evidence="2">SYSU_2023b</strain>
        <tissue evidence="2">Whole body</tissue>
    </source>
</reference>
<dbReference type="EMBL" id="JARQZJ010000036">
    <property type="protein sequence ID" value="KAK9876257.1"/>
    <property type="molecule type" value="Genomic_DNA"/>
</dbReference>
<evidence type="ECO:0000256" key="1">
    <source>
        <dbReference type="SAM" id="Coils"/>
    </source>
</evidence>
<dbReference type="Proteomes" id="UP001431783">
    <property type="component" value="Unassembled WGS sequence"/>
</dbReference>
<gene>
    <name evidence="2" type="ORF">WA026_012556</name>
</gene>
<comment type="caution">
    <text evidence="2">The sequence shown here is derived from an EMBL/GenBank/DDBJ whole genome shotgun (WGS) entry which is preliminary data.</text>
</comment>